<name>A0AAD7F6J9_9AGAR</name>
<proteinExistence type="predicted"/>
<accession>A0AAD7F6J9</accession>
<comment type="caution">
    <text evidence="1">The sequence shown here is derived from an EMBL/GenBank/DDBJ whole genome shotgun (WGS) entry which is preliminary data.</text>
</comment>
<evidence type="ECO:0000313" key="2">
    <source>
        <dbReference type="Proteomes" id="UP001218218"/>
    </source>
</evidence>
<protein>
    <submittedName>
        <fullName evidence="1">Uncharacterized protein</fullName>
    </submittedName>
</protein>
<dbReference type="EMBL" id="JARIHO010000001">
    <property type="protein sequence ID" value="KAJ7367810.1"/>
    <property type="molecule type" value="Genomic_DNA"/>
</dbReference>
<organism evidence="1 2">
    <name type="scientific">Mycena albidolilacea</name>
    <dbReference type="NCBI Taxonomy" id="1033008"/>
    <lineage>
        <taxon>Eukaryota</taxon>
        <taxon>Fungi</taxon>
        <taxon>Dikarya</taxon>
        <taxon>Basidiomycota</taxon>
        <taxon>Agaricomycotina</taxon>
        <taxon>Agaricomycetes</taxon>
        <taxon>Agaricomycetidae</taxon>
        <taxon>Agaricales</taxon>
        <taxon>Marasmiineae</taxon>
        <taxon>Mycenaceae</taxon>
        <taxon>Mycena</taxon>
    </lineage>
</organism>
<keyword evidence="2" id="KW-1185">Reference proteome</keyword>
<evidence type="ECO:0000313" key="1">
    <source>
        <dbReference type="EMBL" id="KAJ7367810.1"/>
    </source>
</evidence>
<dbReference type="AlphaFoldDB" id="A0AAD7F6J9"/>
<sequence length="288" mass="31905">MTHLSLTPYHHLLSPVLLSQLYIAVLFCLRVSECFSTFLQEGEFPTSSNSDRRPSCKGIVHVLTSIAVAFAMKTGLCGTRNMELLGPGVDVDHGVPGDRATRYSILCQVGVEETAVKAGWIQGKPVERKTLNNTGLDPRVLDLLARARCDLDGFHKPVAMLPAKDSKISGRPVVESPSGARSQGHGIFKRPRFVRCKDNIGFGHNTGWDLVGDKAVLGGEAGAGTGDSFDFVRGKGAQYFPSLRWRQKNVWGRWAGRLRAWRRREHGVRIHEKCTEGANNWSRKSWVR</sequence>
<reference evidence="1" key="1">
    <citation type="submission" date="2023-03" db="EMBL/GenBank/DDBJ databases">
        <title>Massive genome expansion in bonnet fungi (Mycena s.s.) driven by repeated elements and novel gene families across ecological guilds.</title>
        <authorList>
            <consortium name="Lawrence Berkeley National Laboratory"/>
            <person name="Harder C.B."/>
            <person name="Miyauchi S."/>
            <person name="Viragh M."/>
            <person name="Kuo A."/>
            <person name="Thoen E."/>
            <person name="Andreopoulos B."/>
            <person name="Lu D."/>
            <person name="Skrede I."/>
            <person name="Drula E."/>
            <person name="Henrissat B."/>
            <person name="Morin E."/>
            <person name="Kohler A."/>
            <person name="Barry K."/>
            <person name="LaButti K."/>
            <person name="Morin E."/>
            <person name="Salamov A."/>
            <person name="Lipzen A."/>
            <person name="Mereny Z."/>
            <person name="Hegedus B."/>
            <person name="Baldrian P."/>
            <person name="Stursova M."/>
            <person name="Weitz H."/>
            <person name="Taylor A."/>
            <person name="Grigoriev I.V."/>
            <person name="Nagy L.G."/>
            <person name="Martin F."/>
            <person name="Kauserud H."/>
        </authorList>
    </citation>
    <scope>NUCLEOTIDE SEQUENCE</scope>
    <source>
        <strain evidence="1">CBHHK002</strain>
    </source>
</reference>
<dbReference type="Proteomes" id="UP001218218">
    <property type="component" value="Unassembled WGS sequence"/>
</dbReference>
<gene>
    <name evidence="1" type="ORF">DFH08DRAFT_829446</name>
</gene>